<dbReference type="AlphaFoldDB" id="A0A428ZTU2"/>
<accession>A0A428ZTU2</accession>
<name>A0A428ZTU2_KIBAR</name>
<dbReference type="Proteomes" id="UP000287547">
    <property type="component" value="Unassembled WGS sequence"/>
</dbReference>
<dbReference type="EMBL" id="QHKI01000001">
    <property type="protein sequence ID" value="RSM91499.1"/>
    <property type="molecule type" value="Genomic_DNA"/>
</dbReference>
<protein>
    <submittedName>
        <fullName evidence="1">Uncharacterized protein</fullName>
    </submittedName>
</protein>
<reference evidence="1 2" key="1">
    <citation type="submission" date="2018-05" db="EMBL/GenBank/DDBJ databases">
        <title>Evolution of GPA BGCs.</title>
        <authorList>
            <person name="Waglechner N."/>
            <person name="Wright G.D."/>
        </authorList>
    </citation>
    <scope>NUCLEOTIDE SEQUENCE [LARGE SCALE GENOMIC DNA]</scope>
    <source>
        <strain evidence="1 2">A82846</strain>
    </source>
</reference>
<sequence>MVSRNFGRGFYGLVEEVPDQVLQGTHIALVLEPELLAEIGGKQQQTVREPGVVGVVECLRCPGSGGPVVNLDLLGQTVEVGNLLDEPFQPCRLSLRFHAGQFNGTRSVDQASTAALGWPDPPA</sequence>
<dbReference type="RefSeq" id="WP_037256442.1">
    <property type="nucleotide sequence ID" value="NZ_QHKI01000001.1"/>
</dbReference>
<organism evidence="1 2">
    <name type="scientific">Kibdelosporangium aridum</name>
    <dbReference type="NCBI Taxonomy" id="2030"/>
    <lineage>
        <taxon>Bacteria</taxon>
        <taxon>Bacillati</taxon>
        <taxon>Actinomycetota</taxon>
        <taxon>Actinomycetes</taxon>
        <taxon>Pseudonocardiales</taxon>
        <taxon>Pseudonocardiaceae</taxon>
        <taxon>Kibdelosporangium</taxon>
    </lineage>
</organism>
<evidence type="ECO:0000313" key="2">
    <source>
        <dbReference type="Proteomes" id="UP000287547"/>
    </source>
</evidence>
<proteinExistence type="predicted"/>
<comment type="caution">
    <text evidence="1">The sequence shown here is derived from an EMBL/GenBank/DDBJ whole genome shotgun (WGS) entry which is preliminary data.</text>
</comment>
<gene>
    <name evidence="1" type="ORF">DMH04_00380</name>
</gene>
<evidence type="ECO:0000313" key="1">
    <source>
        <dbReference type="EMBL" id="RSM91499.1"/>
    </source>
</evidence>